<proteinExistence type="inferred from homology"/>
<accession>A0AAI9SVX2</accession>
<comment type="function">
    <text evidence="13">Carrier of the growing fatty acid chain in fatty acid biosynthesis.</text>
</comment>
<evidence type="ECO:0000256" key="6">
    <source>
        <dbReference type="ARBA" id="ARBA00022553"/>
    </source>
</evidence>
<reference evidence="15" key="1">
    <citation type="journal article" date="2022" name="DNA Res.">
        <title>Genome analysis of five recently described species of the CUG-Ser clade uncovers Candida theae as a new hybrid lineage with pathogenic potential in the Candida parapsilosis species complex.</title>
        <authorList>
            <person name="Mixao V."/>
            <person name="Del Olmo V."/>
            <person name="Hegedusova E."/>
            <person name="Saus E."/>
            <person name="Pryszcz L."/>
            <person name="Cillingova A."/>
            <person name="Nosek J."/>
            <person name="Gabaldon T."/>
        </authorList>
    </citation>
    <scope>NUCLEOTIDE SEQUENCE</scope>
    <source>
        <strain evidence="15">CBS 10844</strain>
    </source>
</reference>
<dbReference type="PROSITE" id="PS00012">
    <property type="entry name" value="PHOSPHOPANTETHEINE"/>
    <property type="match status" value="1"/>
</dbReference>
<dbReference type="RefSeq" id="XP_049179423.1">
    <property type="nucleotide sequence ID" value="XM_049324832.1"/>
</dbReference>
<evidence type="ECO:0000256" key="12">
    <source>
        <dbReference type="ARBA" id="ARBA00023160"/>
    </source>
</evidence>
<keyword evidence="11" id="KW-0496">Mitochondrion</keyword>
<dbReference type="GO" id="GO:0000036">
    <property type="term" value="F:acyl carrier activity"/>
    <property type="evidence" value="ECO:0007669"/>
    <property type="project" value="TreeGrafter"/>
</dbReference>
<keyword evidence="6" id="KW-0597">Phosphoprotein</keyword>
<dbReference type="PANTHER" id="PTHR20863">
    <property type="entry name" value="ACYL CARRIER PROTEIN"/>
    <property type="match status" value="1"/>
</dbReference>
<dbReference type="Pfam" id="PF09796">
    <property type="entry name" value="QCR10"/>
    <property type="match status" value="1"/>
</dbReference>
<comment type="subcellular location">
    <subcellularLocation>
        <location evidence="1">Mitochondrion</location>
    </subcellularLocation>
</comment>
<keyword evidence="3" id="KW-0813">Transport</keyword>
<organism evidence="15 16">
    <name type="scientific">Candida oxycetoniae</name>
    <dbReference type="NCBI Taxonomy" id="497107"/>
    <lineage>
        <taxon>Eukaryota</taxon>
        <taxon>Fungi</taxon>
        <taxon>Dikarya</taxon>
        <taxon>Ascomycota</taxon>
        <taxon>Saccharomycotina</taxon>
        <taxon>Pichiomycetes</taxon>
        <taxon>Debaryomycetaceae</taxon>
        <taxon>Candida/Lodderomyces clade</taxon>
        <taxon>Candida</taxon>
    </lineage>
</organism>
<evidence type="ECO:0000256" key="8">
    <source>
        <dbReference type="ARBA" id="ARBA00022946"/>
    </source>
</evidence>
<keyword evidence="4 13" id="KW-0596">Phosphopantetheine</keyword>
<dbReference type="PANTHER" id="PTHR20863:SF28">
    <property type="entry name" value="ACYL CARRIER PROTEIN, MITOCHONDRIAL"/>
    <property type="match status" value="1"/>
</dbReference>
<keyword evidence="9" id="KW-0249">Electron transport</keyword>
<dbReference type="EMBL" id="JAHUZD010000122">
    <property type="protein sequence ID" value="KAI3403676.1"/>
    <property type="molecule type" value="Genomic_DNA"/>
</dbReference>
<keyword evidence="12 13" id="KW-0275">Fatty acid biosynthesis</keyword>
<protein>
    <recommendedName>
        <fullName evidence="13">Acyl carrier protein</fullName>
    </recommendedName>
</protein>
<dbReference type="GO" id="GO:0000035">
    <property type="term" value="F:acyl binding"/>
    <property type="evidence" value="ECO:0007669"/>
    <property type="project" value="TreeGrafter"/>
</dbReference>
<dbReference type="SUPFAM" id="SSF47336">
    <property type="entry name" value="ACP-like"/>
    <property type="match status" value="1"/>
</dbReference>
<keyword evidence="8" id="KW-0809">Transit peptide</keyword>
<keyword evidence="10" id="KW-0443">Lipid metabolism</keyword>
<evidence type="ECO:0000256" key="11">
    <source>
        <dbReference type="ARBA" id="ARBA00023128"/>
    </source>
</evidence>
<evidence type="ECO:0000256" key="7">
    <source>
        <dbReference type="ARBA" id="ARBA00022832"/>
    </source>
</evidence>
<feature type="domain" description="Carrier" evidence="14">
    <location>
        <begin position="62"/>
        <end position="152"/>
    </location>
</feature>
<dbReference type="Pfam" id="PF00550">
    <property type="entry name" value="PP-binding"/>
    <property type="match status" value="1"/>
</dbReference>
<keyword evidence="7" id="KW-0276">Fatty acid metabolism</keyword>
<dbReference type="InterPro" id="IPR019182">
    <property type="entry name" value="Cytochrome_b-c1_su10_fun"/>
</dbReference>
<keyword evidence="5 13" id="KW-0444">Lipid biosynthesis</keyword>
<evidence type="ECO:0000256" key="4">
    <source>
        <dbReference type="ARBA" id="ARBA00022450"/>
    </source>
</evidence>
<dbReference type="Proteomes" id="UP001202479">
    <property type="component" value="Unassembled WGS sequence"/>
</dbReference>
<name>A0AAI9SVX2_9ASCO</name>
<dbReference type="GeneID" id="73381109"/>
<evidence type="ECO:0000256" key="13">
    <source>
        <dbReference type="RuleBase" id="RU000722"/>
    </source>
</evidence>
<evidence type="ECO:0000256" key="3">
    <source>
        <dbReference type="ARBA" id="ARBA00022448"/>
    </source>
</evidence>
<evidence type="ECO:0000256" key="2">
    <source>
        <dbReference type="ARBA" id="ARBA00010930"/>
    </source>
</evidence>
<dbReference type="HAMAP" id="MF_01217">
    <property type="entry name" value="Acyl_carrier"/>
    <property type="match status" value="1"/>
</dbReference>
<evidence type="ECO:0000259" key="14">
    <source>
        <dbReference type="PROSITE" id="PS50075"/>
    </source>
</evidence>
<sequence length="203" mass="22981">MLRNVISRGIRLGQRSFVTTCKATLFRQRTASKLCSFSHQSQPSLSLNFTRLYSGFPALTREEAKERIIELLEGFDKVDFKKVGELTESSSFIQDLGLDSLDVVEVVMELEHEFNIQIPDNEADSIKTYVKGPAYKAISHFGKLNPPLTRSYLPNLVYWGVGIGAAVAVFTEGVPLFQQTFYEKIPFFGQHWIKDVDPEDVPQ</sequence>
<dbReference type="GO" id="GO:0006122">
    <property type="term" value="P:mitochondrial electron transport, ubiquinol to cytochrome c"/>
    <property type="evidence" value="ECO:0007669"/>
    <property type="project" value="InterPro"/>
</dbReference>
<dbReference type="AlphaFoldDB" id="A0AAI9SVX2"/>
<dbReference type="PROSITE" id="PS50075">
    <property type="entry name" value="CARRIER"/>
    <property type="match status" value="1"/>
</dbReference>
<evidence type="ECO:0000313" key="16">
    <source>
        <dbReference type="Proteomes" id="UP001202479"/>
    </source>
</evidence>
<dbReference type="InterPro" id="IPR009081">
    <property type="entry name" value="PP-bd_ACP"/>
</dbReference>
<evidence type="ECO:0000256" key="5">
    <source>
        <dbReference type="ARBA" id="ARBA00022516"/>
    </source>
</evidence>
<evidence type="ECO:0000256" key="10">
    <source>
        <dbReference type="ARBA" id="ARBA00023098"/>
    </source>
</evidence>
<dbReference type="InterPro" id="IPR006162">
    <property type="entry name" value="Ppantetheine_attach_site"/>
</dbReference>
<keyword evidence="16" id="KW-1185">Reference proteome</keyword>
<evidence type="ECO:0000256" key="9">
    <source>
        <dbReference type="ARBA" id="ARBA00022982"/>
    </source>
</evidence>
<dbReference type="InterPro" id="IPR036736">
    <property type="entry name" value="ACP-like_sf"/>
</dbReference>
<comment type="caution">
    <text evidence="15">The sequence shown here is derived from an EMBL/GenBank/DDBJ whole genome shotgun (WGS) entry which is preliminary data.</text>
</comment>
<dbReference type="InterPro" id="IPR003231">
    <property type="entry name" value="ACP"/>
</dbReference>
<evidence type="ECO:0000313" key="15">
    <source>
        <dbReference type="EMBL" id="KAI3403676.1"/>
    </source>
</evidence>
<evidence type="ECO:0000256" key="1">
    <source>
        <dbReference type="ARBA" id="ARBA00004173"/>
    </source>
</evidence>
<gene>
    <name evidence="15" type="ORF">KGF56_003494</name>
</gene>
<comment type="similarity">
    <text evidence="2">Belongs to the acyl carrier protein (ACP) family.</text>
</comment>
<dbReference type="Gene3D" id="1.10.1200.10">
    <property type="entry name" value="ACP-like"/>
    <property type="match status" value="1"/>
</dbReference>
<dbReference type="GO" id="GO:0005739">
    <property type="term" value="C:mitochondrion"/>
    <property type="evidence" value="ECO:0007669"/>
    <property type="project" value="UniProtKB-SubCell"/>
</dbReference>